<evidence type="ECO:0000313" key="1">
    <source>
        <dbReference type="EMBL" id="SVC06165.1"/>
    </source>
</evidence>
<dbReference type="EMBL" id="UINC01071341">
    <property type="protein sequence ID" value="SVC06165.1"/>
    <property type="molecule type" value="Genomic_DNA"/>
</dbReference>
<protein>
    <recommendedName>
        <fullName evidence="2">Phytanoyl-CoA dioxygenase family protein</fullName>
    </recommendedName>
</protein>
<sequence>VFRRIIPPALLRDLRREADKARVLAHRLNGPQTQRIQPLDKYGHEIDLQPFRDYAGLDALRDAVTRLLGPGYTHAHLNIMGLLVEPAERPWHCGWHRDGVVEVPPEARDDEVKAFMMDIWQDLRFYNQVNCAIYADSCTWFVPGSHLRQADLPGEHQSTGSPAMRNAPEKMPDEEAEQMYFEHCYSMPGAIPVHLGPGDFMIYRNLGWHTGLYLPYQPRATIHDVVSHTDIETFRSSWDQVKQDAVKRMKATQSS</sequence>
<dbReference type="PANTHER" id="PTHR40470:SF1">
    <property type="entry name" value="PHYTANOYL-COA DIOXYGENASE FAMILY PROTEIN (AFU_ORTHOLOGUE AFUA_2G15850)"/>
    <property type="match status" value="1"/>
</dbReference>
<name>A0A382J3N6_9ZZZZ</name>
<reference evidence="1" key="1">
    <citation type="submission" date="2018-05" db="EMBL/GenBank/DDBJ databases">
        <authorList>
            <person name="Lanie J.A."/>
            <person name="Ng W.-L."/>
            <person name="Kazmierczak K.M."/>
            <person name="Andrzejewski T.M."/>
            <person name="Davidsen T.M."/>
            <person name="Wayne K.J."/>
            <person name="Tettelin H."/>
            <person name="Glass J.I."/>
            <person name="Rusch D."/>
            <person name="Podicherti R."/>
            <person name="Tsui H.-C.T."/>
            <person name="Winkler M.E."/>
        </authorList>
    </citation>
    <scope>NUCLEOTIDE SEQUENCE</scope>
</reference>
<dbReference type="SUPFAM" id="SSF51197">
    <property type="entry name" value="Clavaminate synthase-like"/>
    <property type="match status" value="1"/>
</dbReference>
<dbReference type="Gene3D" id="2.60.120.620">
    <property type="entry name" value="q2cbj1_9rhob like domain"/>
    <property type="match status" value="1"/>
</dbReference>
<gene>
    <name evidence="1" type="ORF">METZ01_LOCUS259019</name>
</gene>
<dbReference type="AlphaFoldDB" id="A0A382J3N6"/>
<organism evidence="1">
    <name type="scientific">marine metagenome</name>
    <dbReference type="NCBI Taxonomy" id="408172"/>
    <lineage>
        <taxon>unclassified sequences</taxon>
        <taxon>metagenomes</taxon>
        <taxon>ecological metagenomes</taxon>
    </lineage>
</organism>
<feature type="non-terminal residue" evidence="1">
    <location>
        <position position="1"/>
    </location>
</feature>
<accession>A0A382J3N6</accession>
<proteinExistence type="predicted"/>
<evidence type="ECO:0008006" key="2">
    <source>
        <dbReference type="Google" id="ProtNLM"/>
    </source>
</evidence>
<dbReference type="PANTHER" id="PTHR40470">
    <property type="entry name" value="PHYTANOYL-COA DIOXYGENASE FAMILY PROTEIN (AFU_ORTHOLOGUE AFUA_2G15850)"/>
    <property type="match status" value="1"/>
</dbReference>